<sequence length="230" mass="26190">MSRDISELEQMTGYSFKDKELLENALRHSSYANEHKKYHLKDNERLEFLGDAVLELSSSEYLYRHYPKMKEGEMTKLRASIVCEPTLAQCAAAIELGSFLRLGRGEEQTGGRHRDSVVSDAMEALIGAIFLDGGFTSAKEFVNRFILNGVEHKKLFFDSKTILQEIVQSSYKGEAMSYHLLREEGPEHDKTFVVQLFIGDKGFEEGRGRTKKSAEQEAAYRTMMILKGQQ</sequence>
<dbReference type="InterPro" id="IPR000999">
    <property type="entry name" value="RNase_III_dom"/>
</dbReference>
<evidence type="ECO:0000256" key="7">
    <source>
        <dbReference type="ARBA" id="ARBA00022801"/>
    </source>
</evidence>
<dbReference type="NCBIfam" id="TIGR02191">
    <property type="entry name" value="RNaseIII"/>
    <property type="match status" value="1"/>
</dbReference>
<dbReference type="SMART" id="SM00535">
    <property type="entry name" value="RIBOc"/>
    <property type="match status" value="1"/>
</dbReference>
<keyword evidence="9" id="KW-0819">tRNA processing</keyword>
<keyword evidence="9" id="KW-0699">rRNA-binding</keyword>
<keyword evidence="9" id="KW-0963">Cytoplasm</keyword>
<keyword evidence="7 9" id="KW-0378">Hydrolase</keyword>
<dbReference type="InterPro" id="IPR011907">
    <property type="entry name" value="RNase_III"/>
</dbReference>
<keyword evidence="13" id="KW-1185">Reference proteome</keyword>
<evidence type="ECO:0000313" key="13">
    <source>
        <dbReference type="Proteomes" id="UP000005561"/>
    </source>
</evidence>
<evidence type="ECO:0000256" key="9">
    <source>
        <dbReference type="HAMAP-Rule" id="MF_00104"/>
    </source>
</evidence>
<evidence type="ECO:0000259" key="10">
    <source>
        <dbReference type="PROSITE" id="PS50137"/>
    </source>
</evidence>
<dbReference type="GO" id="GO:0006364">
    <property type="term" value="P:rRNA processing"/>
    <property type="evidence" value="ECO:0007669"/>
    <property type="project" value="UniProtKB-UniRule"/>
</dbReference>
<keyword evidence="9" id="KW-0479">Metal-binding</keyword>
<dbReference type="GO" id="GO:0003725">
    <property type="term" value="F:double-stranded RNA binding"/>
    <property type="evidence" value="ECO:0007669"/>
    <property type="project" value="TreeGrafter"/>
</dbReference>
<feature type="domain" description="RNase III" evidence="11">
    <location>
        <begin position="5"/>
        <end position="134"/>
    </location>
</feature>
<comment type="caution">
    <text evidence="12">The sequence shown here is derived from an EMBL/GenBank/DDBJ whole genome shotgun (WGS) entry which is preliminary data.</text>
</comment>
<dbReference type="GO" id="GO:0019843">
    <property type="term" value="F:rRNA binding"/>
    <property type="evidence" value="ECO:0007669"/>
    <property type="project" value="UniProtKB-KW"/>
</dbReference>
<reference evidence="12" key="1">
    <citation type="submission" date="2009-07" db="EMBL/GenBank/DDBJ databases">
        <authorList>
            <person name="Weinstock G."/>
            <person name="Sodergren E."/>
            <person name="Clifton S."/>
            <person name="Fulton L."/>
            <person name="Fulton B."/>
            <person name="Courtney L."/>
            <person name="Fronick C."/>
            <person name="Harrison M."/>
            <person name="Strong C."/>
            <person name="Farmer C."/>
            <person name="Delahaunty K."/>
            <person name="Markovic C."/>
            <person name="Hall O."/>
            <person name="Minx P."/>
            <person name="Tomlinson C."/>
            <person name="Mitreva M."/>
            <person name="Nelson J."/>
            <person name="Hou S."/>
            <person name="Wollam A."/>
            <person name="Pepin K.H."/>
            <person name="Johnson M."/>
            <person name="Bhonagiri V."/>
            <person name="Nash W.E."/>
            <person name="Warren W."/>
            <person name="Chinwalla A."/>
            <person name="Mardis E.R."/>
            <person name="Wilson R.K."/>
        </authorList>
    </citation>
    <scope>NUCLEOTIDE SEQUENCE [LARGE SCALE GENOMIC DNA]</scope>
    <source>
        <strain evidence="12">DSM 14469</strain>
    </source>
</reference>
<accession>C6LCP3</accession>
<evidence type="ECO:0000256" key="4">
    <source>
        <dbReference type="ARBA" id="ARBA00022664"/>
    </source>
</evidence>
<evidence type="ECO:0000256" key="8">
    <source>
        <dbReference type="ARBA" id="ARBA00022884"/>
    </source>
</evidence>
<dbReference type="STRING" id="168384.SAMN05660368_00067"/>
<dbReference type="CDD" id="cd00593">
    <property type="entry name" value="RIBOc"/>
    <property type="match status" value="1"/>
</dbReference>
<feature type="domain" description="DRBM" evidence="10">
    <location>
        <begin position="158"/>
        <end position="228"/>
    </location>
</feature>
<dbReference type="AlphaFoldDB" id="C6LCP3"/>
<comment type="similarity">
    <text evidence="2">Belongs to the ribonuclease III family.</text>
</comment>
<dbReference type="PROSITE" id="PS50142">
    <property type="entry name" value="RNASE_3_2"/>
    <property type="match status" value="1"/>
</dbReference>
<dbReference type="Pfam" id="PF14622">
    <property type="entry name" value="Ribonucleas_3_3"/>
    <property type="match status" value="1"/>
</dbReference>
<keyword evidence="4 9" id="KW-0507">mRNA processing</keyword>
<evidence type="ECO:0000256" key="2">
    <source>
        <dbReference type="ARBA" id="ARBA00010183"/>
    </source>
</evidence>
<dbReference type="RefSeq" id="WP_006861185.1">
    <property type="nucleotide sequence ID" value="NZ_ACCL02000005.1"/>
</dbReference>
<comment type="function">
    <text evidence="9">Digests double-stranded RNA. Involved in the processing of primary rRNA transcript to yield the immediate precursors to the large and small rRNAs (23S and 16S). Processes some mRNAs, and tRNAs when they are encoded in the rRNA operon. Processes pre-crRNA and tracrRNA of type II CRISPR loci if present in the organism.</text>
</comment>
<gene>
    <name evidence="9 12" type="primary">rnc</name>
    <name evidence="12" type="ORF">BRYFOR_06390</name>
</gene>
<name>C6LCP3_9FIRM</name>
<dbReference type="EMBL" id="ACCL02000005">
    <property type="protein sequence ID" value="EET61707.1"/>
    <property type="molecule type" value="Genomic_DNA"/>
</dbReference>
<dbReference type="GO" id="GO:0008033">
    <property type="term" value="P:tRNA processing"/>
    <property type="evidence" value="ECO:0007669"/>
    <property type="project" value="UniProtKB-KW"/>
</dbReference>
<dbReference type="PROSITE" id="PS00517">
    <property type="entry name" value="RNASE_3_1"/>
    <property type="match status" value="1"/>
</dbReference>
<dbReference type="Proteomes" id="UP000005561">
    <property type="component" value="Unassembled WGS sequence"/>
</dbReference>
<dbReference type="SUPFAM" id="SSF69065">
    <property type="entry name" value="RNase III domain-like"/>
    <property type="match status" value="1"/>
</dbReference>
<feature type="binding site" evidence="9">
    <location>
        <position position="47"/>
    </location>
    <ligand>
        <name>Mg(2+)</name>
        <dbReference type="ChEBI" id="CHEBI:18420"/>
    </ligand>
</feature>
<organism evidence="12 13">
    <name type="scientific">Marvinbryantia formatexigens DSM 14469</name>
    <dbReference type="NCBI Taxonomy" id="478749"/>
    <lineage>
        <taxon>Bacteria</taxon>
        <taxon>Bacillati</taxon>
        <taxon>Bacillota</taxon>
        <taxon>Clostridia</taxon>
        <taxon>Lachnospirales</taxon>
        <taxon>Lachnospiraceae</taxon>
        <taxon>Marvinbryantia</taxon>
    </lineage>
</organism>
<dbReference type="CDD" id="cd10845">
    <property type="entry name" value="DSRM_RNAse_III_family"/>
    <property type="match status" value="1"/>
</dbReference>
<dbReference type="Gene3D" id="1.10.1520.10">
    <property type="entry name" value="Ribonuclease III domain"/>
    <property type="match status" value="1"/>
</dbReference>
<dbReference type="PANTHER" id="PTHR11207:SF0">
    <property type="entry name" value="RIBONUCLEASE 3"/>
    <property type="match status" value="1"/>
</dbReference>
<dbReference type="GO" id="GO:0005737">
    <property type="term" value="C:cytoplasm"/>
    <property type="evidence" value="ECO:0007669"/>
    <property type="project" value="UniProtKB-SubCell"/>
</dbReference>
<dbReference type="GO" id="GO:0010468">
    <property type="term" value="P:regulation of gene expression"/>
    <property type="evidence" value="ECO:0007669"/>
    <property type="project" value="TreeGrafter"/>
</dbReference>
<evidence type="ECO:0000256" key="5">
    <source>
        <dbReference type="ARBA" id="ARBA00022722"/>
    </source>
</evidence>
<dbReference type="InterPro" id="IPR014720">
    <property type="entry name" value="dsRBD_dom"/>
</dbReference>
<comment type="catalytic activity">
    <reaction evidence="1 9">
        <text>Endonucleolytic cleavage to 5'-phosphomonoester.</text>
        <dbReference type="EC" id="3.1.26.3"/>
    </reaction>
</comment>
<evidence type="ECO:0000256" key="1">
    <source>
        <dbReference type="ARBA" id="ARBA00000109"/>
    </source>
</evidence>
<dbReference type="GO" id="GO:0046872">
    <property type="term" value="F:metal ion binding"/>
    <property type="evidence" value="ECO:0007669"/>
    <property type="project" value="UniProtKB-KW"/>
</dbReference>
<evidence type="ECO:0000313" key="12">
    <source>
        <dbReference type="EMBL" id="EET61707.1"/>
    </source>
</evidence>
<keyword evidence="5 9" id="KW-0540">Nuclease</keyword>
<feature type="binding site" evidence="9">
    <location>
        <position position="123"/>
    </location>
    <ligand>
        <name>Mg(2+)</name>
        <dbReference type="ChEBI" id="CHEBI:18420"/>
    </ligand>
</feature>
<dbReference type="GO" id="GO:0004525">
    <property type="term" value="F:ribonuclease III activity"/>
    <property type="evidence" value="ECO:0007669"/>
    <property type="project" value="UniProtKB-UniRule"/>
</dbReference>
<evidence type="ECO:0000256" key="6">
    <source>
        <dbReference type="ARBA" id="ARBA00022759"/>
    </source>
</evidence>
<keyword evidence="9" id="KW-0460">Magnesium</keyword>
<dbReference type="EC" id="3.1.26.3" evidence="9"/>
<comment type="subcellular location">
    <subcellularLocation>
        <location evidence="9">Cytoplasm</location>
    </subcellularLocation>
</comment>
<dbReference type="OrthoDB" id="9805026at2"/>
<feature type="active site" evidence="9">
    <location>
        <position position="51"/>
    </location>
</feature>
<dbReference type="HAMAP" id="MF_00104">
    <property type="entry name" value="RNase_III"/>
    <property type="match status" value="1"/>
</dbReference>
<comment type="cofactor">
    <cofactor evidence="9">
        <name>Mg(2+)</name>
        <dbReference type="ChEBI" id="CHEBI:18420"/>
    </cofactor>
</comment>
<keyword evidence="6 9" id="KW-0255">Endonuclease</keyword>
<protein>
    <recommendedName>
        <fullName evidence="9">Ribonuclease 3</fullName>
        <ecNumber evidence="9">3.1.26.3</ecNumber>
    </recommendedName>
    <alternativeName>
        <fullName evidence="9">Ribonuclease III</fullName>
        <shortName evidence="9">RNase III</shortName>
    </alternativeName>
</protein>
<dbReference type="SUPFAM" id="SSF54768">
    <property type="entry name" value="dsRNA-binding domain-like"/>
    <property type="match status" value="1"/>
</dbReference>
<dbReference type="PANTHER" id="PTHR11207">
    <property type="entry name" value="RIBONUCLEASE III"/>
    <property type="match status" value="1"/>
</dbReference>
<dbReference type="Pfam" id="PF00035">
    <property type="entry name" value="dsrm"/>
    <property type="match status" value="1"/>
</dbReference>
<evidence type="ECO:0000259" key="11">
    <source>
        <dbReference type="PROSITE" id="PS50142"/>
    </source>
</evidence>
<keyword evidence="3 9" id="KW-0698">rRNA processing</keyword>
<dbReference type="FunFam" id="1.10.1520.10:FF:000001">
    <property type="entry name" value="Ribonuclease 3"/>
    <property type="match status" value="1"/>
</dbReference>
<dbReference type="GO" id="GO:0006397">
    <property type="term" value="P:mRNA processing"/>
    <property type="evidence" value="ECO:0007669"/>
    <property type="project" value="UniProtKB-UniRule"/>
</dbReference>
<dbReference type="eggNOG" id="COG0571">
    <property type="taxonomic scope" value="Bacteria"/>
</dbReference>
<keyword evidence="8 9" id="KW-0694">RNA-binding</keyword>
<dbReference type="SMART" id="SM00358">
    <property type="entry name" value="DSRM"/>
    <property type="match status" value="1"/>
</dbReference>
<dbReference type="InterPro" id="IPR036389">
    <property type="entry name" value="RNase_III_sf"/>
</dbReference>
<feature type="binding site" evidence="9">
    <location>
        <position position="120"/>
    </location>
    <ligand>
        <name>Mg(2+)</name>
        <dbReference type="ChEBI" id="CHEBI:18420"/>
    </ligand>
</feature>
<proteinExistence type="inferred from homology"/>
<dbReference type="Gene3D" id="3.30.160.20">
    <property type="match status" value="1"/>
</dbReference>
<evidence type="ECO:0000256" key="3">
    <source>
        <dbReference type="ARBA" id="ARBA00022552"/>
    </source>
</evidence>
<feature type="active site" evidence="9">
    <location>
        <position position="123"/>
    </location>
</feature>
<dbReference type="PROSITE" id="PS50137">
    <property type="entry name" value="DS_RBD"/>
    <property type="match status" value="1"/>
</dbReference>
<comment type="subunit">
    <text evidence="9">Homodimer.</text>
</comment>